<reference evidence="2 3" key="1">
    <citation type="journal article" date="2019" name="Nat. Ecol. Evol.">
        <title>Megaphylogeny resolves global patterns of mushroom evolution.</title>
        <authorList>
            <person name="Varga T."/>
            <person name="Krizsan K."/>
            <person name="Foldi C."/>
            <person name="Dima B."/>
            <person name="Sanchez-Garcia M."/>
            <person name="Sanchez-Ramirez S."/>
            <person name="Szollosi G.J."/>
            <person name="Szarkandi J.G."/>
            <person name="Papp V."/>
            <person name="Albert L."/>
            <person name="Andreopoulos W."/>
            <person name="Angelini C."/>
            <person name="Antonin V."/>
            <person name="Barry K.W."/>
            <person name="Bougher N.L."/>
            <person name="Buchanan P."/>
            <person name="Buyck B."/>
            <person name="Bense V."/>
            <person name="Catcheside P."/>
            <person name="Chovatia M."/>
            <person name="Cooper J."/>
            <person name="Damon W."/>
            <person name="Desjardin D."/>
            <person name="Finy P."/>
            <person name="Geml J."/>
            <person name="Haridas S."/>
            <person name="Hughes K."/>
            <person name="Justo A."/>
            <person name="Karasinski D."/>
            <person name="Kautmanova I."/>
            <person name="Kiss B."/>
            <person name="Kocsube S."/>
            <person name="Kotiranta H."/>
            <person name="LaButti K.M."/>
            <person name="Lechner B.E."/>
            <person name="Liimatainen K."/>
            <person name="Lipzen A."/>
            <person name="Lukacs Z."/>
            <person name="Mihaltcheva S."/>
            <person name="Morgado L.N."/>
            <person name="Niskanen T."/>
            <person name="Noordeloos M.E."/>
            <person name="Ohm R.A."/>
            <person name="Ortiz-Santana B."/>
            <person name="Ovrebo C."/>
            <person name="Racz N."/>
            <person name="Riley R."/>
            <person name="Savchenko A."/>
            <person name="Shiryaev A."/>
            <person name="Soop K."/>
            <person name="Spirin V."/>
            <person name="Szebenyi C."/>
            <person name="Tomsovsky M."/>
            <person name="Tulloss R.E."/>
            <person name="Uehling J."/>
            <person name="Grigoriev I.V."/>
            <person name="Vagvolgyi C."/>
            <person name="Papp T."/>
            <person name="Martin F.M."/>
            <person name="Miettinen O."/>
            <person name="Hibbett D.S."/>
            <person name="Nagy L.G."/>
        </authorList>
    </citation>
    <scope>NUCLEOTIDE SEQUENCE [LARGE SCALE GENOMIC DNA]</scope>
    <source>
        <strain evidence="2 3">HHB13444</strain>
    </source>
</reference>
<feature type="signal peptide" evidence="1">
    <location>
        <begin position="1"/>
        <end position="27"/>
    </location>
</feature>
<organism evidence="2 3">
    <name type="scientific">Polyporus arcularius HHB13444</name>
    <dbReference type="NCBI Taxonomy" id="1314778"/>
    <lineage>
        <taxon>Eukaryota</taxon>
        <taxon>Fungi</taxon>
        <taxon>Dikarya</taxon>
        <taxon>Basidiomycota</taxon>
        <taxon>Agaricomycotina</taxon>
        <taxon>Agaricomycetes</taxon>
        <taxon>Polyporales</taxon>
        <taxon>Polyporaceae</taxon>
        <taxon>Polyporus</taxon>
    </lineage>
</organism>
<name>A0A5C3PAE4_9APHY</name>
<feature type="chain" id="PRO_5022809706" description="Secreted protein" evidence="1">
    <location>
        <begin position="28"/>
        <end position="109"/>
    </location>
</feature>
<accession>A0A5C3PAE4</accession>
<gene>
    <name evidence="2" type="ORF">K466DRAFT_183033</name>
</gene>
<keyword evidence="3" id="KW-1185">Reference proteome</keyword>
<dbReference type="AlphaFoldDB" id="A0A5C3PAE4"/>
<keyword evidence="1" id="KW-0732">Signal</keyword>
<dbReference type="Proteomes" id="UP000308197">
    <property type="component" value="Unassembled WGS sequence"/>
</dbReference>
<evidence type="ECO:0000313" key="3">
    <source>
        <dbReference type="Proteomes" id="UP000308197"/>
    </source>
</evidence>
<proteinExistence type="predicted"/>
<dbReference type="InParanoid" id="A0A5C3PAE4"/>
<dbReference type="EMBL" id="ML211243">
    <property type="protein sequence ID" value="TFK85608.1"/>
    <property type="molecule type" value="Genomic_DNA"/>
</dbReference>
<evidence type="ECO:0008006" key="4">
    <source>
        <dbReference type="Google" id="ProtNLM"/>
    </source>
</evidence>
<evidence type="ECO:0000256" key="1">
    <source>
        <dbReference type="SAM" id="SignalP"/>
    </source>
</evidence>
<evidence type="ECO:0000313" key="2">
    <source>
        <dbReference type="EMBL" id="TFK85608.1"/>
    </source>
</evidence>
<protein>
    <recommendedName>
        <fullName evidence="4">Secreted protein</fullName>
    </recommendedName>
</protein>
<sequence length="109" mass="12362">MALWSRNTILLAYLVILLCALHHPAHVAWLRRCIRADSSLILTYWFVHRHVARRSPNTIGERGHSSCTIPFAARTLQSWETGIVTRGSSYKHAADMCSASRMQNCASRK</sequence>